<dbReference type="OrthoDB" id="8479370at2"/>
<dbReference type="KEGG" id="cyn:Cyan7425_3103"/>
<evidence type="ECO:0000259" key="2">
    <source>
        <dbReference type="Pfam" id="PF20028"/>
    </source>
</evidence>
<gene>
    <name evidence="3" type="ordered locus">Cyan7425_3103</name>
</gene>
<evidence type="ECO:0000313" key="3">
    <source>
        <dbReference type="EMBL" id="ACL45433.1"/>
    </source>
</evidence>
<dbReference type="AlphaFoldDB" id="B8HMW4"/>
<dbReference type="Pfam" id="PF20028">
    <property type="entry name" value="VMAP-C"/>
    <property type="match status" value="1"/>
</dbReference>
<dbReference type="InterPro" id="IPR045450">
    <property type="entry name" value="VMAP_C"/>
</dbReference>
<dbReference type="InterPro" id="IPR045440">
    <property type="entry name" value="VMAP-M1"/>
</dbReference>
<proteinExistence type="predicted"/>
<dbReference type="Pfam" id="PF19963">
    <property type="entry name" value="VMAP-M1"/>
    <property type="match status" value="1"/>
</dbReference>
<organism evidence="3">
    <name type="scientific">Cyanothece sp. (strain PCC 7425 / ATCC 29141)</name>
    <dbReference type="NCBI Taxonomy" id="395961"/>
    <lineage>
        <taxon>Bacteria</taxon>
        <taxon>Bacillati</taxon>
        <taxon>Cyanobacteriota</taxon>
        <taxon>Cyanophyceae</taxon>
        <taxon>Gomontiellales</taxon>
        <taxon>Cyanothecaceae</taxon>
        <taxon>Cyanothece</taxon>
    </lineage>
</organism>
<accession>B8HMW4</accession>
<evidence type="ECO:0000259" key="1">
    <source>
        <dbReference type="Pfam" id="PF19963"/>
    </source>
</evidence>
<protein>
    <submittedName>
        <fullName evidence="3">Uncharacterized protein</fullName>
    </submittedName>
</protein>
<feature type="domain" description="vWA-MoxR associated protein middle region 1" evidence="1">
    <location>
        <begin position="3"/>
        <end position="77"/>
    </location>
</feature>
<sequence length="346" mass="39056">MFPDTLEGLVRLLAGIPREVDEPEPILRFVTLLIQESSLTGNQRELLKRWVRTQGVDVQKEESTTLKAPEVCLMIKVLPRALNDPSLGYVVDAVIAQDPDPWNFDVEPPATPLPITVSPEPKCAPGYSRDDLPRVLDALIATCGIKHHISLTELVIHWFLPNELMSLPVEHWQFQSGKHQRDYCGRRCKAVIIRSSDRHFLPYYQVASGDWQKYWKRLLNCHGSKCSEALARLDPNTGKTKINWKNARVVGCKFVEHSDPQQQERLWDELLGQGVPIALWTRQAGAQSKKISLSACTIANLSEALATHRQKALSHALEADRLKAASFCLLLDNPFRPFPTLDYESA</sequence>
<name>B8HMW4_CYAP4</name>
<reference evidence="3" key="1">
    <citation type="submission" date="2009-01" db="EMBL/GenBank/DDBJ databases">
        <title>Complete sequence of chromosome Cyanothece sp. PCC 7425.</title>
        <authorList>
            <consortium name="US DOE Joint Genome Institute"/>
            <person name="Lucas S."/>
            <person name="Copeland A."/>
            <person name="Lapidus A."/>
            <person name="Glavina del Rio T."/>
            <person name="Dalin E."/>
            <person name="Tice H."/>
            <person name="Bruce D."/>
            <person name="Goodwin L."/>
            <person name="Pitluck S."/>
            <person name="Sims D."/>
            <person name="Meineke L."/>
            <person name="Brettin T."/>
            <person name="Detter J.C."/>
            <person name="Han C."/>
            <person name="Larimer F."/>
            <person name="Land M."/>
            <person name="Hauser L."/>
            <person name="Kyrpides N."/>
            <person name="Ovchinnikova G."/>
            <person name="Liberton M."/>
            <person name="Stoeckel J."/>
            <person name="Banerjee A."/>
            <person name="Singh A."/>
            <person name="Page L."/>
            <person name="Sato H."/>
            <person name="Zhao L."/>
            <person name="Sherman L."/>
            <person name="Pakrasi H."/>
            <person name="Richardson P."/>
        </authorList>
    </citation>
    <scope>NUCLEOTIDE SEQUENCE</scope>
    <source>
        <strain evidence="3">PCC 7425</strain>
    </source>
</reference>
<feature type="domain" description="vWA-MoxR associated protein C-terminal" evidence="2">
    <location>
        <begin position="125"/>
        <end position="334"/>
    </location>
</feature>
<dbReference type="EMBL" id="CP001344">
    <property type="protein sequence ID" value="ACL45433.1"/>
    <property type="molecule type" value="Genomic_DNA"/>
</dbReference>
<dbReference type="STRING" id="395961.Cyan7425_3103"/>
<dbReference type="HOGENOM" id="CLU_801052_0_0_3"/>